<dbReference type="NCBIfam" id="NF005457">
    <property type="entry name" value="PRK07051.1"/>
    <property type="match status" value="1"/>
</dbReference>
<keyword evidence="2" id="KW-0092">Biotin</keyword>
<evidence type="ECO:0000256" key="2">
    <source>
        <dbReference type="RuleBase" id="RU364072"/>
    </source>
</evidence>
<evidence type="ECO:0000256" key="3">
    <source>
        <dbReference type="SAM" id="MobiDB-lite"/>
    </source>
</evidence>
<dbReference type="OrthoDB" id="5297413at2"/>
<proteinExistence type="predicted"/>
<dbReference type="GO" id="GO:0006633">
    <property type="term" value="P:fatty acid biosynthetic process"/>
    <property type="evidence" value="ECO:0007669"/>
    <property type="project" value="UniProtKB-UniPathway"/>
</dbReference>
<dbReference type="Proteomes" id="UP000199205">
    <property type="component" value="Unassembled WGS sequence"/>
</dbReference>
<keyword evidence="2" id="KW-0443">Lipid metabolism</keyword>
<comment type="pathway">
    <text evidence="2">Lipid metabolism; fatty acid biosynthesis.</text>
</comment>
<gene>
    <name evidence="5" type="ORF">GA0061101_10795</name>
</gene>
<sequence>MSKAEIRSPLPGTFYRASSPDAPPFKADGQDVAESDIVGVIEVMKTFHEIPAGLSGRNITFLIDNEEPIMAGQVIAEVEQ</sequence>
<keyword evidence="2" id="KW-0275">Fatty acid biosynthesis</keyword>
<feature type="domain" description="Lipoyl-binding" evidence="4">
    <location>
        <begin position="1"/>
        <end position="79"/>
    </location>
</feature>
<dbReference type="SUPFAM" id="SSF51230">
    <property type="entry name" value="Single hybrid motif"/>
    <property type="match status" value="1"/>
</dbReference>
<protein>
    <recommendedName>
        <fullName evidence="2">Biotin carboxyl carrier protein of acetyl-CoA carboxylase</fullName>
    </recommendedName>
</protein>
<dbReference type="InterPro" id="IPR001249">
    <property type="entry name" value="AcCoA_biotinCC"/>
</dbReference>
<dbReference type="UniPathway" id="UPA00094"/>
<accession>A0A1C3VYC3</accession>
<feature type="region of interest" description="Disordered" evidence="3">
    <location>
        <begin position="1"/>
        <end position="30"/>
    </location>
</feature>
<dbReference type="PROSITE" id="PS50968">
    <property type="entry name" value="BIOTINYL_LIPOYL"/>
    <property type="match status" value="1"/>
</dbReference>
<dbReference type="RefSeq" id="WP_037191710.1">
    <property type="nucleotide sequence ID" value="NZ_FMAF01000007.1"/>
</dbReference>
<comment type="function">
    <text evidence="1 2">This protein is a component of the acetyl coenzyme A carboxylase complex; first, biotin carboxylase catalyzes the carboxylation of the carrier protein and then the transcarboxylase transfers the carboxyl group to form malonyl-CoA.</text>
</comment>
<dbReference type="GO" id="GO:0009317">
    <property type="term" value="C:acetyl-CoA carboxylase complex"/>
    <property type="evidence" value="ECO:0007669"/>
    <property type="project" value="InterPro"/>
</dbReference>
<dbReference type="PRINTS" id="PR01071">
    <property type="entry name" value="ACOABIOTINCC"/>
</dbReference>
<keyword evidence="2" id="KW-0444">Lipid biosynthesis</keyword>
<organism evidence="5 6">
    <name type="scientific">Rhizobium lusitanum</name>
    <dbReference type="NCBI Taxonomy" id="293958"/>
    <lineage>
        <taxon>Bacteria</taxon>
        <taxon>Pseudomonadati</taxon>
        <taxon>Pseudomonadota</taxon>
        <taxon>Alphaproteobacteria</taxon>
        <taxon>Hyphomicrobiales</taxon>
        <taxon>Rhizobiaceae</taxon>
        <taxon>Rhizobium/Agrobacterium group</taxon>
        <taxon>Rhizobium</taxon>
    </lineage>
</organism>
<evidence type="ECO:0000313" key="5">
    <source>
        <dbReference type="EMBL" id="SCB32564.1"/>
    </source>
</evidence>
<dbReference type="Gene3D" id="2.40.50.100">
    <property type="match status" value="1"/>
</dbReference>
<keyword evidence="2" id="KW-0276">Fatty acid metabolism</keyword>
<evidence type="ECO:0000259" key="4">
    <source>
        <dbReference type="PROSITE" id="PS50968"/>
    </source>
</evidence>
<evidence type="ECO:0000313" key="6">
    <source>
        <dbReference type="Proteomes" id="UP000199205"/>
    </source>
</evidence>
<dbReference type="Pfam" id="PF00364">
    <property type="entry name" value="Biotin_lipoyl"/>
    <property type="match status" value="1"/>
</dbReference>
<dbReference type="AlphaFoldDB" id="A0A1C3VYC3"/>
<reference evidence="5 6" key="1">
    <citation type="submission" date="2016-08" db="EMBL/GenBank/DDBJ databases">
        <authorList>
            <person name="Seilhamer J.J."/>
        </authorList>
    </citation>
    <scope>NUCLEOTIDE SEQUENCE [LARGE SCALE GENOMIC DNA]</scope>
    <source>
        <strain evidence="5 6">P1-7</strain>
    </source>
</reference>
<dbReference type="InterPro" id="IPR000089">
    <property type="entry name" value="Biotin_lipoyl"/>
</dbReference>
<evidence type="ECO:0000256" key="1">
    <source>
        <dbReference type="ARBA" id="ARBA00003761"/>
    </source>
</evidence>
<dbReference type="EMBL" id="FMAF01000007">
    <property type="protein sequence ID" value="SCB32564.1"/>
    <property type="molecule type" value="Genomic_DNA"/>
</dbReference>
<dbReference type="CDD" id="cd06850">
    <property type="entry name" value="biotinyl_domain"/>
    <property type="match status" value="1"/>
</dbReference>
<name>A0A1C3VYC3_9HYPH</name>
<dbReference type="InterPro" id="IPR011053">
    <property type="entry name" value="Single_hybrid_motif"/>
</dbReference>
<dbReference type="GO" id="GO:0003989">
    <property type="term" value="F:acetyl-CoA carboxylase activity"/>
    <property type="evidence" value="ECO:0007669"/>
    <property type="project" value="InterPro"/>
</dbReference>